<dbReference type="AlphaFoldDB" id="A0A0X1KUI6"/>
<dbReference type="EMBL" id="CP007141">
    <property type="protein sequence ID" value="AJC74876.1"/>
    <property type="molecule type" value="Genomic_DNA"/>
</dbReference>
<sequence>MKRFMVLTVTLLILSTMIFAAGRFSNLPQTNRFFQPQMPNLPAYRQPLAPRYQTKQQFTYQELFEEMNLTKEQARRILSVIKDAKVKLEELQKQYKELHENSKSMSVYEFRTKVRELNQKLAEIIHQMREEIEKTINVEQLQRLMQTCRLRKTEMFAGPKVGFRGPAFLDEDFIDALEEYTK</sequence>
<dbReference type="PaxDb" id="1123384-AJ81_08770"/>
<name>A0A0X1KUI6_9THEM</name>
<evidence type="ECO:0000313" key="4">
    <source>
        <dbReference type="Proteomes" id="UP000077469"/>
    </source>
</evidence>
<gene>
    <name evidence="3" type="ORF">AJ81_08770</name>
</gene>
<evidence type="ECO:0000256" key="1">
    <source>
        <dbReference type="SAM" id="Coils"/>
    </source>
</evidence>
<proteinExistence type="predicted"/>
<protein>
    <recommendedName>
        <fullName evidence="5">Periplasmic heavy metal sensor</fullName>
    </recommendedName>
</protein>
<feature type="coiled-coil region" evidence="1">
    <location>
        <begin position="74"/>
        <end position="134"/>
    </location>
</feature>
<dbReference type="KEGG" id="phy:AJ81_08770"/>
<keyword evidence="1" id="KW-0175">Coiled coil</keyword>
<dbReference type="Proteomes" id="UP000077469">
    <property type="component" value="Chromosome"/>
</dbReference>
<reference evidence="3 4" key="1">
    <citation type="submission" date="2014-01" db="EMBL/GenBank/DDBJ databases">
        <title>Genome sequencing of Thermotog hypogea.</title>
        <authorList>
            <person name="Zhang X."/>
            <person name="Alvare G."/>
            <person name="Fristensky B."/>
            <person name="Chen L."/>
            <person name="Suen T."/>
            <person name="Chen Q."/>
            <person name="Ma K."/>
        </authorList>
    </citation>
    <scope>NUCLEOTIDE SEQUENCE [LARGE SCALE GENOMIC DNA]</scope>
    <source>
        <strain evidence="3 4">DSM 11164</strain>
    </source>
</reference>
<evidence type="ECO:0000313" key="3">
    <source>
        <dbReference type="EMBL" id="AJC74876.1"/>
    </source>
</evidence>
<evidence type="ECO:0008006" key="5">
    <source>
        <dbReference type="Google" id="ProtNLM"/>
    </source>
</evidence>
<dbReference type="PATRIC" id="fig|1123384.7.peg.1757"/>
<feature type="signal peptide" evidence="2">
    <location>
        <begin position="1"/>
        <end position="20"/>
    </location>
</feature>
<dbReference type="RefSeq" id="WP_031502316.1">
    <property type="nucleotide sequence ID" value="NC_022795.1"/>
</dbReference>
<accession>A0A0X1KUI6</accession>
<dbReference type="OrthoDB" id="50646at2"/>
<keyword evidence="2" id="KW-0732">Signal</keyword>
<keyword evidence="4" id="KW-1185">Reference proteome</keyword>
<organism evidence="3 4">
    <name type="scientific">Pseudothermotoga hypogea DSM 11164 = NBRC 106472</name>
    <dbReference type="NCBI Taxonomy" id="1123384"/>
    <lineage>
        <taxon>Bacteria</taxon>
        <taxon>Thermotogati</taxon>
        <taxon>Thermotogota</taxon>
        <taxon>Thermotogae</taxon>
        <taxon>Thermotogales</taxon>
        <taxon>Thermotogaceae</taxon>
        <taxon>Pseudothermotoga</taxon>
    </lineage>
</organism>
<feature type="chain" id="PRO_5006945788" description="Periplasmic heavy metal sensor" evidence="2">
    <location>
        <begin position="21"/>
        <end position="182"/>
    </location>
</feature>
<evidence type="ECO:0000256" key="2">
    <source>
        <dbReference type="SAM" id="SignalP"/>
    </source>
</evidence>